<organism evidence="2 3">
    <name type="scientific">Tigriopus californicus</name>
    <name type="common">Marine copepod</name>
    <dbReference type="NCBI Taxonomy" id="6832"/>
    <lineage>
        <taxon>Eukaryota</taxon>
        <taxon>Metazoa</taxon>
        <taxon>Ecdysozoa</taxon>
        <taxon>Arthropoda</taxon>
        <taxon>Crustacea</taxon>
        <taxon>Multicrustacea</taxon>
        <taxon>Hexanauplia</taxon>
        <taxon>Copepoda</taxon>
        <taxon>Harpacticoida</taxon>
        <taxon>Harpacticidae</taxon>
        <taxon>Tigriopus</taxon>
    </lineage>
</organism>
<dbReference type="Gene3D" id="3.40.50.720">
    <property type="entry name" value="NAD(P)-binding Rossmann-like Domain"/>
    <property type="match status" value="1"/>
</dbReference>
<proteinExistence type="predicted"/>
<evidence type="ECO:0008006" key="4">
    <source>
        <dbReference type="Google" id="ProtNLM"/>
    </source>
</evidence>
<dbReference type="STRING" id="6832.A0A553PFF8"/>
<dbReference type="OrthoDB" id="5327538at2759"/>
<comment type="caution">
    <text evidence="2">The sequence shown here is derived from an EMBL/GenBank/DDBJ whole genome shotgun (WGS) entry which is preliminary data.</text>
</comment>
<dbReference type="Pfam" id="PF00106">
    <property type="entry name" value="adh_short"/>
    <property type="match status" value="1"/>
</dbReference>
<dbReference type="InterPro" id="IPR002347">
    <property type="entry name" value="SDR_fam"/>
</dbReference>
<evidence type="ECO:0000256" key="1">
    <source>
        <dbReference type="SAM" id="Phobius"/>
    </source>
</evidence>
<dbReference type="SUPFAM" id="SSF51735">
    <property type="entry name" value="NAD(P)-binding Rossmann-fold domains"/>
    <property type="match status" value="1"/>
</dbReference>
<dbReference type="PANTHER" id="PTHR44147:SF2">
    <property type="entry name" value="DEHYDROGENASE_REDUCTASE SDR FAMILY MEMBER 1"/>
    <property type="match status" value="1"/>
</dbReference>
<evidence type="ECO:0000313" key="3">
    <source>
        <dbReference type="Proteomes" id="UP000318571"/>
    </source>
</evidence>
<dbReference type="AlphaFoldDB" id="A0A553PFF8"/>
<keyword evidence="1" id="KW-1133">Transmembrane helix</keyword>
<dbReference type="OMA" id="ATVSIWM"/>
<evidence type="ECO:0000313" key="2">
    <source>
        <dbReference type="EMBL" id="TRY76411.1"/>
    </source>
</evidence>
<keyword evidence="1" id="KW-0812">Transmembrane</keyword>
<gene>
    <name evidence="2" type="ORF">TCAL_00032</name>
</gene>
<keyword evidence="3" id="KW-1185">Reference proteome</keyword>
<reference evidence="2 3" key="1">
    <citation type="journal article" date="2018" name="Nat. Ecol. Evol.">
        <title>Genomic signatures of mitonuclear coevolution across populations of Tigriopus californicus.</title>
        <authorList>
            <person name="Barreto F.S."/>
            <person name="Watson E.T."/>
            <person name="Lima T.G."/>
            <person name="Willett C.S."/>
            <person name="Edmands S."/>
            <person name="Li W."/>
            <person name="Burton R.S."/>
        </authorList>
    </citation>
    <scope>NUCLEOTIDE SEQUENCE [LARGE SCALE GENOMIC DNA]</scope>
    <source>
        <strain evidence="2 3">San Diego</strain>
    </source>
</reference>
<dbReference type="PANTHER" id="PTHR44147">
    <property type="entry name" value="DEHYDROGENASE/REDUCTASE SDR FAMILY MEMBER 1"/>
    <property type="match status" value="1"/>
</dbReference>
<dbReference type="EMBL" id="VCGU01000004">
    <property type="protein sequence ID" value="TRY76411.1"/>
    <property type="molecule type" value="Genomic_DNA"/>
</dbReference>
<feature type="transmembrane region" description="Helical" evidence="1">
    <location>
        <begin position="146"/>
        <end position="166"/>
    </location>
</feature>
<keyword evidence="1" id="KW-0472">Membrane</keyword>
<name>A0A553PFF8_TIGCA</name>
<dbReference type="PRINTS" id="PR00081">
    <property type="entry name" value="GDHRDH"/>
</dbReference>
<protein>
    <recommendedName>
        <fullName evidence="4">Dehydrogenase/reductase SDR family member 1</fullName>
    </recommendedName>
</protein>
<dbReference type="Proteomes" id="UP000318571">
    <property type="component" value="Chromosome 5"/>
</dbReference>
<accession>A0A553PFF8</accession>
<dbReference type="InterPro" id="IPR036291">
    <property type="entry name" value="NAD(P)-bd_dom_sf"/>
</dbReference>
<sequence>MSPNLKGAVCLVTGASRGIGRGIALQLGEAGALVYITGRSQGDLETCGSEIKARGGEAQTVVMDHGNDAEVEQLFERIQREQNGKLDVLVNNAYAGVNTIFTNMGKPFWETATPEVWDSINGVGLRGHYICTVHASRMMVPRKSGLIINVSSGGGLIYLFNVAYGIGKAGCDRMAADCAHELRKSNVAMVSLWPGPVKTEMIQANVLDNPNSPSKSKATFEDGESLEFSGKAVAHLAGDDKIMSKTGRILLSADLAREYGFTDEDGLIHGDMKVIKNHLVHAGWSTLASFTPSFLRVPNWLLYYAGYKF</sequence>